<dbReference type="Proteomes" id="UP000838686">
    <property type="component" value="Unassembled WGS sequence"/>
</dbReference>
<sequence>MIQRNRLRLAALALGGWLVSAKAALAESANDTFDSEKSSGIIDGPDMTGYLVWVTVALALVIGLIILVIKLLAKRNQGWGANRTLRSLGGIPLGQNKSLQVVELSGRIYVVGVGETVTLLDKIDDPLTAQAVLDSMEQQSARAWSTTSFTDFLGRFRKRNTEAAPTSEPWQEASSFQELLQSKMKRQSDQKQKVEELLKRENHNDRLLDE</sequence>
<dbReference type="RefSeq" id="WP_236339347.1">
    <property type="nucleotide sequence ID" value="NZ_CAKMMF010000004.1"/>
</dbReference>
<gene>
    <name evidence="9" type="ORF">PAECIP111893_00999</name>
</gene>
<keyword evidence="8" id="KW-0732">Signal</keyword>
<evidence type="ECO:0000256" key="2">
    <source>
        <dbReference type="ARBA" id="ARBA00022475"/>
    </source>
</evidence>
<evidence type="ECO:0000256" key="1">
    <source>
        <dbReference type="ARBA" id="ARBA00004236"/>
    </source>
</evidence>
<evidence type="ECO:0000256" key="7">
    <source>
        <dbReference type="SAM" id="Phobius"/>
    </source>
</evidence>
<evidence type="ECO:0000313" key="10">
    <source>
        <dbReference type="Proteomes" id="UP000838686"/>
    </source>
</evidence>
<dbReference type="Pfam" id="PF04347">
    <property type="entry name" value="FliO"/>
    <property type="match status" value="1"/>
</dbReference>
<keyword evidence="4 7" id="KW-1133">Transmembrane helix</keyword>
<keyword evidence="3 7" id="KW-0812">Transmembrane</keyword>
<feature type="compositionally biased region" description="Basic and acidic residues" evidence="6">
    <location>
        <begin position="186"/>
        <end position="210"/>
    </location>
</feature>
<protein>
    <recommendedName>
        <fullName evidence="11">Flagellar protein</fullName>
    </recommendedName>
</protein>
<evidence type="ECO:0000313" key="9">
    <source>
        <dbReference type="EMBL" id="CAH1197830.1"/>
    </source>
</evidence>
<comment type="subcellular location">
    <subcellularLocation>
        <location evidence="1">Cell membrane</location>
    </subcellularLocation>
</comment>
<feature type="transmembrane region" description="Helical" evidence="7">
    <location>
        <begin position="50"/>
        <end position="73"/>
    </location>
</feature>
<evidence type="ECO:0008006" key="11">
    <source>
        <dbReference type="Google" id="ProtNLM"/>
    </source>
</evidence>
<evidence type="ECO:0000256" key="3">
    <source>
        <dbReference type="ARBA" id="ARBA00022692"/>
    </source>
</evidence>
<keyword evidence="5 7" id="KW-0472">Membrane</keyword>
<proteinExistence type="predicted"/>
<evidence type="ECO:0000256" key="4">
    <source>
        <dbReference type="ARBA" id="ARBA00022989"/>
    </source>
</evidence>
<name>A0ABN8G300_9BACL</name>
<accession>A0ABN8G300</accession>
<feature type="region of interest" description="Disordered" evidence="6">
    <location>
        <begin position="181"/>
        <end position="210"/>
    </location>
</feature>
<comment type="caution">
    <text evidence="9">The sequence shown here is derived from an EMBL/GenBank/DDBJ whole genome shotgun (WGS) entry which is preliminary data.</text>
</comment>
<feature type="chain" id="PRO_5046495975" description="Flagellar protein" evidence="8">
    <location>
        <begin position="27"/>
        <end position="210"/>
    </location>
</feature>
<dbReference type="InterPro" id="IPR022781">
    <property type="entry name" value="Flagellar_biosynth_FliO"/>
</dbReference>
<evidence type="ECO:0000256" key="8">
    <source>
        <dbReference type="SAM" id="SignalP"/>
    </source>
</evidence>
<organism evidence="9 10">
    <name type="scientific">Paenibacillus plantiphilus</name>
    <dbReference type="NCBI Taxonomy" id="2905650"/>
    <lineage>
        <taxon>Bacteria</taxon>
        <taxon>Bacillati</taxon>
        <taxon>Bacillota</taxon>
        <taxon>Bacilli</taxon>
        <taxon>Bacillales</taxon>
        <taxon>Paenibacillaceae</taxon>
        <taxon>Paenibacillus</taxon>
    </lineage>
</organism>
<evidence type="ECO:0000256" key="6">
    <source>
        <dbReference type="SAM" id="MobiDB-lite"/>
    </source>
</evidence>
<reference evidence="9" key="1">
    <citation type="submission" date="2022-01" db="EMBL/GenBank/DDBJ databases">
        <authorList>
            <person name="Criscuolo A."/>
        </authorList>
    </citation>
    <scope>NUCLEOTIDE SEQUENCE</scope>
    <source>
        <strain evidence="9">CIP111893</strain>
    </source>
</reference>
<dbReference type="EMBL" id="CAKMMF010000004">
    <property type="protein sequence ID" value="CAH1197830.1"/>
    <property type="molecule type" value="Genomic_DNA"/>
</dbReference>
<feature type="signal peptide" evidence="8">
    <location>
        <begin position="1"/>
        <end position="26"/>
    </location>
</feature>
<keyword evidence="10" id="KW-1185">Reference proteome</keyword>
<keyword evidence="2" id="KW-1003">Cell membrane</keyword>
<evidence type="ECO:0000256" key="5">
    <source>
        <dbReference type="ARBA" id="ARBA00023136"/>
    </source>
</evidence>